<dbReference type="InterPro" id="IPR041577">
    <property type="entry name" value="RT_RNaseH_2"/>
</dbReference>
<proteinExistence type="predicted"/>
<dbReference type="SUPFAM" id="SSF56672">
    <property type="entry name" value="DNA/RNA polymerases"/>
    <property type="match status" value="1"/>
</dbReference>
<protein>
    <recommendedName>
        <fullName evidence="1">Reverse transcriptase/retrotransposon-derived protein RNase H-like domain-containing protein</fullName>
    </recommendedName>
</protein>
<organism evidence="2 3">
    <name type="scientific">Vitis vinifera</name>
    <name type="common">Grape</name>
    <dbReference type="NCBI Taxonomy" id="29760"/>
    <lineage>
        <taxon>Eukaryota</taxon>
        <taxon>Viridiplantae</taxon>
        <taxon>Streptophyta</taxon>
        <taxon>Embryophyta</taxon>
        <taxon>Tracheophyta</taxon>
        <taxon>Spermatophyta</taxon>
        <taxon>Magnoliopsida</taxon>
        <taxon>eudicotyledons</taxon>
        <taxon>Gunneridae</taxon>
        <taxon>Pentapetalae</taxon>
        <taxon>rosids</taxon>
        <taxon>Vitales</taxon>
        <taxon>Vitaceae</taxon>
        <taxon>Viteae</taxon>
        <taxon>Vitis</taxon>
    </lineage>
</organism>
<dbReference type="AlphaFoldDB" id="A0A438I5N0"/>
<gene>
    <name evidence="2" type="ORF">CK203_030195</name>
</gene>
<feature type="domain" description="Reverse transcriptase/retrotransposon-derived protein RNase H-like" evidence="1">
    <location>
        <begin position="2"/>
        <end position="68"/>
    </location>
</feature>
<evidence type="ECO:0000313" key="3">
    <source>
        <dbReference type="Proteomes" id="UP000288805"/>
    </source>
</evidence>
<dbReference type="Proteomes" id="UP000288805">
    <property type="component" value="Unassembled WGS sequence"/>
</dbReference>
<dbReference type="PANTHER" id="PTHR48475">
    <property type="entry name" value="RIBONUCLEASE H"/>
    <property type="match status" value="1"/>
</dbReference>
<dbReference type="EMBL" id="QGNW01000141">
    <property type="protein sequence ID" value="RVW92002.1"/>
    <property type="molecule type" value="Genomic_DNA"/>
</dbReference>
<sequence>MDECQQAFKEIKTYLTRPLILSSLEPGEQLYMYLVVSECAVSVFLFRHVKDKEQRLVYYVSKAMTNAVHQDGIDNFGLKKRYSETLPRSPNSLTISQYPLKKGGGFFMWTECPGSQVLGELLEESKQAHKIRVQAACYTLIKESLYRRFFGGSYLKCLNDIEAQYVLAKLHEGICGNYIGGNYIGGHTLTHHAHSQGYYWPP</sequence>
<dbReference type="InterPro" id="IPR043502">
    <property type="entry name" value="DNA/RNA_pol_sf"/>
</dbReference>
<reference evidence="2 3" key="1">
    <citation type="journal article" date="2018" name="PLoS Genet.">
        <title>Population sequencing reveals clonal diversity and ancestral inbreeding in the grapevine cultivar Chardonnay.</title>
        <authorList>
            <person name="Roach M.J."/>
            <person name="Johnson D.L."/>
            <person name="Bohlmann J."/>
            <person name="van Vuuren H.J."/>
            <person name="Jones S.J."/>
            <person name="Pretorius I.S."/>
            <person name="Schmidt S.A."/>
            <person name="Borneman A.R."/>
        </authorList>
    </citation>
    <scope>NUCLEOTIDE SEQUENCE [LARGE SCALE GENOMIC DNA]</scope>
    <source>
        <strain evidence="3">cv. Chardonnay</strain>
        <tissue evidence="2">Leaf</tissue>
    </source>
</reference>
<dbReference type="Pfam" id="PF17919">
    <property type="entry name" value="RT_RNaseH_2"/>
    <property type="match status" value="1"/>
</dbReference>
<name>A0A438I5N0_VITVI</name>
<accession>A0A438I5N0</accession>
<evidence type="ECO:0000313" key="2">
    <source>
        <dbReference type="EMBL" id="RVW92002.1"/>
    </source>
</evidence>
<evidence type="ECO:0000259" key="1">
    <source>
        <dbReference type="Pfam" id="PF17919"/>
    </source>
</evidence>
<comment type="caution">
    <text evidence="2">The sequence shown here is derived from an EMBL/GenBank/DDBJ whole genome shotgun (WGS) entry which is preliminary data.</text>
</comment>
<dbReference type="PANTHER" id="PTHR48475:SF2">
    <property type="entry name" value="RIBONUCLEASE H"/>
    <property type="match status" value="1"/>
</dbReference>